<dbReference type="STRING" id="104452.A0A0L7LH76"/>
<name>A0A0L7LH76_OPEBR</name>
<dbReference type="PANTHER" id="PTHR48041:SF91">
    <property type="entry name" value="ABC TRANSPORTER G FAMILY MEMBER 28"/>
    <property type="match status" value="1"/>
</dbReference>
<dbReference type="InterPro" id="IPR043926">
    <property type="entry name" value="ABCG_dom"/>
</dbReference>
<evidence type="ECO:0000256" key="8">
    <source>
        <dbReference type="ARBA" id="ARBA00023136"/>
    </source>
</evidence>
<evidence type="ECO:0000256" key="3">
    <source>
        <dbReference type="ARBA" id="ARBA00022448"/>
    </source>
</evidence>
<keyword evidence="7" id="KW-1133">Transmembrane helix</keyword>
<evidence type="ECO:0000256" key="5">
    <source>
        <dbReference type="ARBA" id="ARBA00022741"/>
    </source>
</evidence>
<evidence type="ECO:0000256" key="6">
    <source>
        <dbReference type="ARBA" id="ARBA00022840"/>
    </source>
</evidence>
<comment type="subcellular location">
    <subcellularLocation>
        <location evidence="1">Membrane</location>
        <topology evidence="1">Multi-pass membrane protein</topology>
    </subcellularLocation>
</comment>
<protein>
    <submittedName>
        <fullName evidence="10">Bm-brown protein</fullName>
    </submittedName>
</protein>
<evidence type="ECO:0000256" key="1">
    <source>
        <dbReference type="ARBA" id="ARBA00004141"/>
    </source>
</evidence>
<dbReference type="GO" id="GO:0016020">
    <property type="term" value="C:membrane"/>
    <property type="evidence" value="ECO:0007669"/>
    <property type="project" value="UniProtKB-SubCell"/>
</dbReference>
<dbReference type="SMART" id="SM00382">
    <property type="entry name" value="AAA"/>
    <property type="match status" value="1"/>
</dbReference>
<evidence type="ECO:0000256" key="4">
    <source>
        <dbReference type="ARBA" id="ARBA00022692"/>
    </source>
</evidence>
<dbReference type="InterPro" id="IPR050352">
    <property type="entry name" value="ABCG_transporters"/>
</dbReference>
<comment type="caution">
    <text evidence="10">The sequence shown here is derived from an EMBL/GenBank/DDBJ whole genome shotgun (WGS) entry which is preliminary data.</text>
</comment>
<dbReference type="PANTHER" id="PTHR48041">
    <property type="entry name" value="ABC TRANSPORTER G FAMILY MEMBER 28"/>
    <property type="match status" value="1"/>
</dbReference>
<evidence type="ECO:0000259" key="9">
    <source>
        <dbReference type="SMART" id="SM00382"/>
    </source>
</evidence>
<dbReference type="GO" id="GO:0005524">
    <property type="term" value="F:ATP binding"/>
    <property type="evidence" value="ECO:0007669"/>
    <property type="project" value="UniProtKB-KW"/>
</dbReference>
<dbReference type="Gene3D" id="3.40.50.300">
    <property type="entry name" value="P-loop containing nucleotide triphosphate hydrolases"/>
    <property type="match status" value="2"/>
</dbReference>
<keyword evidence="11" id="KW-1185">Reference proteome</keyword>
<comment type="similarity">
    <text evidence="2">Belongs to the ABC transporter superfamily. ABCG family. Eye pigment precursor importer (TC 3.A.1.204) subfamily.</text>
</comment>
<dbReference type="InterPro" id="IPR003439">
    <property type="entry name" value="ABC_transporter-like_ATP-bd"/>
</dbReference>
<keyword evidence="6" id="KW-0067">ATP-binding</keyword>
<keyword evidence="3" id="KW-0813">Transport</keyword>
<dbReference type="InterPro" id="IPR027417">
    <property type="entry name" value="P-loop_NTPase"/>
</dbReference>
<evidence type="ECO:0000256" key="2">
    <source>
        <dbReference type="ARBA" id="ARBA00005814"/>
    </source>
</evidence>
<organism evidence="10 11">
    <name type="scientific">Operophtera brumata</name>
    <name type="common">Winter moth</name>
    <name type="synonym">Phalaena brumata</name>
    <dbReference type="NCBI Taxonomy" id="104452"/>
    <lineage>
        <taxon>Eukaryota</taxon>
        <taxon>Metazoa</taxon>
        <taxon>Ecdysozoa</taxon>
        <taxon>Arthropoda</taxon>
        <taxon>Hexapoda</taxon>
        <taxon>Insecta</taxon>
        <taxon>Pterygota</taxon>
        <taxon>Neoptera</taxon>
        <taxon>Endopterygota</taxon>
        <taxon>Lepidoptera</taxon>
        <taxon>Glossata</taxon>
        <taxon>Ditrysia</taxon>
        <taxon>Geometroidea</taxon>
        <taxon>Geometridae</taxon>
        <taxon>Larentiinae</taxon>
        <taxon>Operophtera</taxon>
    </lineage>
</organism>
<sequence length="214" mass="23523">MIILNNGRIKQGEFAAVLGPSGAGKTTFLVSLAGKCTLPSEGTVMVNDTNVRDLHAVEMVPQFEVFFDGLSVIEHLVFMLLSNPQILISDEPTSGLDSYNASLVISALKKLSKSGKIVICSIHQPSCDIFREFNSLMLIAEGKMVFHGSLDECKAVFESINLHCPLNYNPAEFYIRAVSNQSEGYVEKIMESYHDRSLEYDGTSLDTSLGHIQL</sequence>
<gene>
    <name evidence="10" type="ORF">OBRU01_08483</name>
</gene>
<reference evidence="10 11" key="1">
    <citation type="journal article" date="2015" name="Genome Biol. Evol.">
        <title>The genome of winter moth (Operophtera brumata) provides a genomic perspective on sexual dimorphism and phenology.</title>
        <authorList>
            <person name="Derks M.F."/>
            <person name="Smit S."/>
            <person name="Salis L."/>
            <person name="Schijlen E."/>
            <person name="Bossers A."/>
            <person name="Mateman C."/>
            <person name="Pijl A.S."/>
            <person name="de Ridder D."/>
            <person name="Groenen M.A."/>
            <person name="Visser M.E."/>
            <person name="Megens H.J."/>
        </authorList>
    </citation>
    <scope>NUCLEOTIDE SEQUENCE [LARGE SCALE GENOMIC DNA]</scope>
    <source>
        <strain evidence="10">WM2013NL</strain>
        <tissue evidence="10">Head and thorax</tissue>
    </source>
</reference>
<dbReference type="Pfam" id="PF19055">
    <property type="entry name" value="ABC2_membrane_7"/>
    <property type="match status" value="1"/>
</dbReference>
<dbReference type="Proteomes" id="UP000037510">
    <property type="component" value="Unassembled WGS sequence"/>
</dbReference>
<dbReference type="InterPro" id="IPR003593">
    <property type="entry name" value="AAA+_ATPase"/>
</dbReference>
<dbReference type="GO" id="GO:0140359">
    <property type="term" value="F:ABC-type transporter activity"/>
    <property type="evidence" value="ECO:0007669"/>
    <property type="project" value="InterPro"/>
</dbReference>
<feature type="domain" description="AAA+ ATPase" evidence="9">
    <location>
        <begin position="11"/>
        <end position="150"/>
    </location>
</feature>
<keyword evidence="5" id="KW-0547">Nucleotide-binding</keyword>
<dbReference type="Pfam" id="PF00005">
    <property type="entry name" value="ABC_tran"/>
    <property type="match status" value="1"/>
</dbReference>
<evidence type="ECO:0000313" key="10">
    <source>
        <dbReference type="EMBL" id="KOB74792.1"/>
    </source>
</evidence>
<keyword evidence="8" id="KW-0472">Membrane</keyword>
<dbReference type="SUPFAM" id="SSF52540">
    <property type="entry name" value="P-loop containing nucleoside triphosphate hydrolases"/>
    <property type="match status" value="1"/>
</dbReference>
<dbReference type="GO" id="GO:0016887">
    <property type="term" value="F:ATP hydrolysis activity"/>
    <property type="evidence" value="ECO:0007669"/>
    <property type="project" value="InterPro"/>
</dbReference>
<proteinExistence type="inferred from homology"/>
<dbReference type="EMBL" id="JTDY01001127">
    <property type="protein sequence ID" value="KOB74792.1"/>
    <property type="molecule type" value="Genomic_DNA"/>
</dbReference>
<accession>A0A0L7LH76</accession>
<evidence type="ECO:0000313" key="11">
    <source>
        <dbReference type="Proteomes" id="UP000037510"/>
    </source>
</evidence>
<dbReference type="AlphaFoldDB" id="A0A0L7LH76"/>
<keyword evidence="4" id="KW-0812">Transmembrane</keyword>
<evidence type="ECO:0000256" key="7">
    <source>
        <dbReference type="ARBA" id="ARBA00022989"/>
    </source>
</evidence>